<keyword evidence="1" id="KW-1133">Transmembrane helix</keyword>
<evidence type="ECO:0000313" key="2">
    <source>
        <dbReference type="EMBL" id="CAI9101600.1"/>
    </source>
</evidence>
<dbReference type="Proteomes" id="UP001161247">
    <property type="component" value="Chromosome 4"/>
</dbReference>
<dbReference type="AlphaFoldDB" id="A0AAV1D1N3"/>
<organism evidence="2 3">
    <name type="scientific">Oldenlandia corymbosa var. corymbosa</name>
    <dbReference type="NCBI Taxonomy" id="529605"/>
    <lineage>
        <taxon>Eukaryota</taxon>
        <taxon>Viridiplantae</taxon>
        <taxon>Streptophyta</taxon>
        <taxon>Embryophyta</taxon>
        <taxon>Tracheophyta</taxon>
        <taxon>Spermatophyta</taxon>
        <taxon>Magnoliopsida</taxon>
        <taxon>eudicotyledons</taxon>
        <taxon>Gunneridae</taxon>
        <taxon>Pentapetalae</taxon>
        <taxon>asterids</taxon>
        <taxon>lamiids</taxon>
        <taxon>Gentianales</taxon>
        <taxon>Rubiaceae</taxon>
        <taxon>Rubioideae</taxon>
        <taxon>Spermacoceae</taxon>
        <taxon>Hedyotis-Oldenlandia complex</taxon>
        <taxon>Oldenlandia</taxon>
    </lineage>
</organism>
<keyword evidence="1" id="KW-0812">Transmembrane</keyword>
<evidence type="ECO:0000256" key="1">
    <source>
        <dbReference type="SAM" id="Phobius"/>
    </source>
</evidence>
<dbReference type="EMBL" id="OX459121">
    <property type="protein sequence ID" value="CAI9101600.1"/>
    <property type="molecule type" value="Genomic_DNA"/>
</dbReference>
<reference evidence="2" key="1">
    <citation type="submission" date="2023-03" db="EMBL/GenBank/DDBJ databases">
        <authorList>
            <person name="Julca I."/>
        </authorList>
    </citation>
    <scope>NUCLEOTIDE SEQUENCE</scope>
</reference>
<proteinExistence type="predicted"/>
<feature type="transmembrane region" description="Helical" evidence="1">
    <location>
        <begin position="119"/>
        <end position="138"/>
    </location>
</feature>
<keyword evidence="3" id="KW-1185">Reference proteome</keyword>
<sequence length="237" mass="26669">MFNNNNKDITTQNRAFDNSADQWRLRFAKTLNPVRPSTPSSNLNSNFRMFSSAAASLHGRLNIADDSKKAFLLNGSAGKRFFSSSSAKGAKNNVDWEQIQKVLLDSSAPILGWLRRHKLLSFCIFATFSFGSLQWIPVSERMHMSLSTDKVENVLGGIIWEEEAMKNRARFMGPDSPESIRVVRVLRDILQATNQTLGLKNDFSGFQSMYQGKNCRGRIPVAADCHLFNAGSSKWKR</sequence>
<gene>
    <name evidence="2" type="ORF">OLC1_LOCUS11153</name>
</gene>
<accession>A0AAV1D1N3</accession>
<name>A0AAV1D1N3_OLDCO</name>
<protein>
    <submittedName>
        <fullName evidence="2">OLC1v1038965C1</fullName>
    </submittedName>
</protein>
<evidence type="ECO:0000313" key="3">
    <source>
        <dbReference type="Proteomes" id="UP001161247"/>
    </source>
</evidence>
<keyword evidence="1" id="KW-0472">Membrane</keyword>